<proteinExistence type="predicted"/>
<evidence type="ECO:0000313" key="2">
    <source>
        <dbReference type="EMBL" id="CAL5133952.1"/>
    </source>
</evidence>
<gene>
    <name evidence="2" type="ORF">CDAUBV1_LOCUS7165</name>
</gene>
<feature type="compositionally biased region" description="Polar residues" evidence="1">
    <location>
        <begin position="155"/>
        <end position="169"/>
    </location>
</feature>
<feature type="compositionally biased region" description="Gly residues" evidence="1">
    <location>
        <begin position="327"/>
        <end position="344"/>
    </location>
</feature>
<dbReference type="AlphaFoldDB" id="A0AAV2TCH1"/>
<name>A0AAV2TCH1_CALDB</name>
<protein>
    <recommendedName>
        <fullName evidence="4">GRAM domain-containing protein</fullName>
    </recommendedName>
</protein>
<feature type="compositionally biased region" description="Basic and acidic residues" evidence="1">
    <location>
        <begin position="191"/>
        <end position="203"/>
    </location>
</feature>
<feature type="compositionally biased region" description="Polar residues" evidence="1">
    <location>
        <begin position="260"/>
        <end position="279"/>
    </location>
</feature>
<feature type="region of interest" description="Disordered" evidence="1">
    <location>
        <begin position="130"/>
        <end position="243"/>
    </location>
</feature>
<sequence>MSAKVLENSPQSPNLYESQSKKIRRSFFKNDVAVKSYKCDFTGVDIWTSAKLYVSNKSLYVVHRPKRKKMTTISFSEISSITQKTDNSGVDIGLLNGSVYSLTNFQRPESAIAFLLNFWSLTRKDKPLQAGNTCLPPSGGSDNSSSADASRDLTAANSLSPMTGSSSHLPSPGPITVSLNSSASMSETDSLDSRRMTGSHDAKSLSSTQISANGERANRASTARTVGRTALKNSPGTQSAEEPILPVHSTALQKATATNLNRPTTTSPQSAGSQISQPPESVISKRLSVSSSVNRAHIPSSASAVELKHQGQQPVYNNSSISAVGLGHSGDGFGPRTSGGGGGVVDRTGTVKHRPVTYIPDPPGWSIWPLSFLPYPFSSPPQRLTMIIAYAILAFLLFSTMHLYHRLAVFDLSGNPILASTGGESHVRPLVQPSFRSTLHQLESQLSQLVELTGQLTQSLIRLNSEVRNMQFQADSITQEPMVAADIKPS</sequence>
<comment type="caution">
    <text evidence="2">The sequence shown here is derived from an EMBL/GenBank/DDBJ whole genome shotgun (WGS) entry which is preliminary data.</text>
</comment>
<feature type="compositionally biased region" description="Polar residues" evidence="1">
    <location>
        <begin position="231"/>
        <end position="240"/>
    </location>
</feature>
<dbReference type="EMBL" id="CAXLJL010000168">
    <property type="protein sequence ID" value="CAL5133952.1"/>
    <property type="molecule type" value="Genomic_DNA"/>
</dbReference>
<feature type="compositionally biased region" description="Low complexity" evidence="1">
    <location>
        <begin position="136"/>
        <end position="148"/>
    </location>
</feature>
<feature type="region of interest" description="Disordered" evidence="1">
    <location>
        <begin position="260"/>
        <end position="288"/>
    </location>
</feature>
<evidence type="ECO:0008006" key="4">
    <source>
        <dbReference type="Google" id="ProtNLM"/>
    </source>
</evidence>
<feature type="compositionally biased region" description="Polar residues" evidence="1">
    <location>
        <begin position="177"/>
        <end position="188"/>
    </location>
</feature>
<evidence type="ECO:0000256" key="1">
    <source>
        <dbReference type="SAM" id="MobiDB-lite"/>
    </source>
</evidence>
<feature type="region of interest" description="Disordered" evidence="1">
    <location>
        <begin position="327"/>
        <end position="348"/>
    </location>
</feature>
<dbReference type="Proteomes" id="UP001497525">
    <property type="component" value="Unassembled WGS sequence"/>
</dbReference>
<organism evidence="2 3">
    <name type="scientific">Calicophoron daubneyi</name>
    <name type="common">Rumen fluke</name>
    <name type="synonym">Paramphistomum daubneyi</name>
    <dbReference type="NCBI Taxonomy" id="300641"/>
    <lineage>
        <taxon>Eukaryota</taxon>
        <taxon>Metazoa</taxon>
        <taxon>Spiralia</taxon>
        <taxon>Lophotrochozoa</taxon>
        <taxon>Platyhelminthes</taxon>
        <taxon>Trematoda</taxon>
        <taxon>Digenea</taxon>
        <taxon>Plagiorchiida</taxon>
        <taxon>Pronocephalata</taxon>
        <taxon>Paramphistomoidea</taxon>
        <taxon>Paramphistomidae</taxon>
        <taxon>Calicophoron</taxon>
    </lineage>
</organism>
<evidence type="ECO:0000313" key="3">
    <source>
        <dbReference type="Proteomes" id="UP001497525"/>
    </source>
</evidence>
<reference evidence="2" key="1">
    <citation type="submission" date="2024-06" db="EMBL/GenBank/DDBJ databases">
        <authorList>
            <person name="Liu X."/>
            <person name="Lenzi L."/>
            <person name="Haldenby T S."/>
            <person name="Uol C."/>
        </authorList>
    </citation>
    <scope>NUCLEOTIDE SEQUENCE</scope>
</reference>
<accession>A0AAV2TCH1</accession>